<dbReference type="Gene3D" id="3.40.190.10">
    <property type="entry name" value="Periplasmic binding protein-like II"/>
    <property type="match status" value="1"/>
</dbReference>
<dbReference type="SUPFAM" id="SSF53850">
    <property type="entry name" value="Periplasmic binding protein-like II"/>
    <property type="match status" value="1"/>
</dbReference>
<evidence type="ECO:0000259" key="1">
    <source>
        <dbReference type="Pfam" id="PF12727"/>
    </source>
</evidence>
<accession>A0A222GCA8</accession>
<evidence type="ECO:0000313" key="2">
    <source>
        <dbReference type="EMBL" id="ASP49431.1"/>
    </source>
</evidence>
<sequence>MTDKALLSKRIQIKPAWSFYDEQGEYVDPRLFVLLNAVHNDKKLTIAATKLGVSYRHVWNVLKKWTDFFGSDLVELKKGKGAFLTPLGEKLLWAEQRAQARFEPQLISIASELNLEIQKHLMVKEPLLKIAASYGYAVALLPNFTHKFKLDLQYKSYEESFDALSKGLCDIAAFHLPTDIVSQRLIDIYNKYFKANTYKVIRFVTRKQGLIVKKDNPKNITKISDLMLDDVTFINRQKHSGTRLLIDELLKRSSVDAKDVIGFDKFEFTHSAVAAYVASGMADVGIGIETAARQFALDFIPLTTEHYVLVCHQKTLEQLSVQRLISEIKSEKFHEEVAKLAGYESIACGDIVDLEDMLPWQV</sequence>
<dbReference type="AlphaFoldDB" id="A0A222GCA8"/>
<dbReference type="InterPro" id="IPR036390">
    <property type="entry name" value="WH_DNA-bd_sf"/>
</dbReference>
<dbReference type="Gene3D" id="1.10.10.10">
    <property type="entry name" value="Winged helix-like DNA-binding domain superfamily/Winged helix DNA-binding domain"/>
    <property type="match status" value="1"/>
</dbReference>
<dbReference type="OrthoDB" id="9805928at2"/>
<dbReference type="InterPro" id="IPR036388">
    <property type="entry name" value="WH-like_DNA-bd_sf"/>
</dbReference>
<protein>
    <submittedName>
        <fullName evidence="2">MolR family transcriptional regulator</fullName>
    </submittedName>
</protein>
<dbReference type="KEGG" id="cber:B5D82_17635"/>
<dbReference type="InterPro" id="IPR024370">
    <property type="entry name" value="PBP_domain"/>
</dbReference>
<dbReference type="Proteomes" id="UP000202259">
    <property type="component" value="Chromosome"/>
</dbReference>
<organism evidence="2 3">
    <name type="scientific">Cognaticolwellia beringensis</name>
    <dbReference type="NCBI Taxonomy" id="1967665"/>
    <lineage>
        <taxon>Bacteria</taxon>
        <taxon>Pseudomonadati</taxon>
        <taxon>Pseudomonadota</taxon>
        <taxon>Gammaproteobacteria</taxon>
        <taxon>Alteromonadales</taxon>
        <taxon>Colwelliaceae</taxon>
        <taxon>Cognaticolwellia</taxon>
    </lineage>
</organism>
<name>A0A222GCA8_9GAMM</name>
<dbReference type="RefSeq" id="WP_081153415.1">
    <property type="nucleotide sequence ID" value="NZ_CP020465.1"/>
</dbReference>
<keyword evidence="3" id="KW-1185">Reference proteome</keyword>
<dbReference type="Pfam" id="PF12727">
    <property type="entry name" value="PBP_like"/>
    <property type="match status" value="1"/>
</dbReference>
<reference evidence="2 3" key="1">
    <citation type="submission" date="2017-08" db="EMBL/GenBank/DDBJ databases">
        <title>Complete genome of Colwellia sp. NB097-1, a psychrophile bacterium ioslated from Bering Sea.</title>
        <authorList>
            <person name="Chen X."/>
        </authorList>
    </citation>
    <scope>NUCLEOTIDE SEQUENCE [LARGE SCALE GENOMIC DNA]</scope>
    <source>
        <strain evidence="2 3">NB097-1</strain>
    </source>
</reference>
<dbReference type="PANTHER" id="PTHR38431:SF1">
    <property type="entry name" value="BLL2305 PROTEIN"/>
    <property type="match status" value="1"/>
</dbReference>
<evidence type="ECO:0000313" key="3">
    <source>
        <dbReference type="Proteomes" id="UP000202259"/>
    </source>
</evidence>
<dbReference type="SUPFAM" id="SSF46785">
    <property type="entry name" value="Winged helix' DNA-binding domain"/>
    <property type="match status" value="1"/>
</dbReference>
<dbReference type="PANTHER" id="PTHR38431">
    <property type="entry name" value="BLL2305 PROTEIN"/>
    <property type="match status" value="1"/>
</dbReference>
<feature type="domain" description="PBP" evidence="1">
    <location>
        <begin position="147"/>
        <end position="328"/>
    </location>
</feature>
<gene>
    <name evidence="2" type="ORF">B5D82_17635</name>
</gene>
<dbReference type="EMBL" id="CP020465">
    <property type="protein sequence ID" value="ASP49431.1"/>
    <property type="molecule type" value="Genomic_DNA"/>
</dbReference>
<proteinExistence type="predicted"/>